<dbReference type="Proteomes" id="UP000050443">
    <property type="component" value="Unassembled WGS sequence"/>
</dbReference>
<comment type="caution">
    <text evidence="1">The sequence shown here is derived from an EMBL/GenBank/DDBJ whole genome shotgun (WGS) entry which is preliminary data.</text>
</comment>
<name>A0A0Q0SBG3_9FLAO</name>
<dbReference type="STRING" id="362413.RC62_3495"/>
<dbReference type="PATRIC" id="fig|362413.3.peg.3417"/>
<evidence type="ECO:0000313" key="1">
    <source>
        <dbReference type="EMBL" id="KQB42488.1"/>
    </source>
</evidence>
<gene>
    <name evidence="1" type="ORF">RC62_3495</name>
</gene>
<proteinExistence type="predicted"/>
<organism evidence="1 2">
    <name type="scientific">Flavobacterium aquidurense</name>
    <dbReference type="NCBI Taxonomy" id="362413"/>
    <lineage>
        <taxon>Bacteria</taxon>
        <taxon>Pseudomonadati</taxon>
        <taxon>Bacteroidota</taxon>
        <taxon>Flavobacteriia</taxon>
        <taxon>Flavobacteriales</taxon>
        <taxon>Flavobacteriaceae</taxon>
        <taxon>Flavobacterium</taxon>
    </lineage>
</organism>
<accession>A0A0Q0SBG3</accession>
<sequence>MIMKNKLFIVLLLTAAVSYSQEHYYETAKIYVKKADGSSTVEKHDVSVMLNENIKQCTVRIDYKEPQIFKIVDEKKDVQTTVKTYELEHEDGRKITLAIKKKRITVTAHTTGKKFETDIIYQKSEKE</sequence>
<reference evidence="1 2" key="1">
    <citation type="submission" date="2014-09" db="EMBL/GenBank/DDBJ databases">
        <title>Genome sequence of Flavobacterium aquidurense RC62.</title>
        <authorList>
            <person name="Kim J.F."/>
            <person name="Kwak M.-J."/>
        </authorList>
    </citation>
    <scope>NUCLEOTIDE SEQUENCE [LARGE SCALE GENOMIC DNA]</scope>
    <source>
        <strain evidence="1 2">RC62</strain>
    </source>
</reference>
<dbReference type="AlphaFoldDB" id="A0A0Q0SBG3"/>
<dbReference type="EMBL" id="JRLF01000006">
    <property type="protein sequence ID" value="KQB42488.1"/>
    <property type="molecule type" value="Genomic_DNA"/>
</dbReference>
<protein>
    <submittedName>
        <fullName evidence="1">Uncharacterized protein</fullName>
    </submittedName>
</protein>
<evidence type="ECO:0000313" key="2">
    <source>
        <dbReference type="Proteomes" id="UP000050443"/>
    </source>
</evidence>